<evidence type="ECO:0000256" key="1">
    <source>
        <dbReference type="ARBA" id="ARBA00004370"/>
    </source>
</evidence>
<comment type="function">
    <text evidence="9">Essential subunit of the Sec protein translocation channel SecYEG. Clamps together the 2 halves of SecY. May contact the channel plug during translocation.</text>
</comment>
<dbReference type="HAMAP" id="MF_00422">
    <property type="entry name" value="SecE"/>
    <property type="match status" value="1"/>
</dbReference>
<evidence type="ECO:0000256" key="7">
    <source>
        <dbReference type="ARBA" id="ARBA00023010"/>
    </source>
</evidence>
<comment type="subunit">
    <text evidence="9">Component of the Sec protein translocase complex. Heterotrimer consisting of SecY, SecE and SecG subunits. The heterotrimers can form oligomers, although 1 heterotrimer is thought to be able to translocate proteins. Interacts with the ribosome. Interacts with SecDF, and other proteins may be involved. Interacts with SecA.</text>
</comment>
<keyword evidence="4 9" id="KW-0812">Transmembrane</keyword>
<comment type="similarity">
    <text evidence="9">Belongs to the SecE/SEC61-gamma family.</text>
</comment>
<evidence type="ECO:0000313" key="10">
    <source>
        <dbReference type="EMBL" id="PIR90921.1"/>
    </source>
</evidence>
<keyword evidence="3 9" id="KW-1003">Cell membrane</keyword>
<dbReference type="InterPro" id="IPR005807">
    <property type="entry name" value="SecE_bac"/>
</dbReference>
<keyword evidence="8 9" id="KW-0472">Membrane</keyword>
<evidence type="ECO:0000256" key="6">
    <source>
        <dbReference type="ARBA" id="ARBA00022989"/>
    </source>
</evidence>
<protein>
    <recommendedName>
        <fullName evidence="9">Protein translocase subunit SecE</fullName>
    </recommendedName>
</protein>
<dbReference type="EMBL" id="PFAU01000040">
    <property type="protein sequence ID" value="PIR90921.1"/>
    <property type="molecule type" value="Genomic_DNA"/>
</dbReference>
<dbReference type="InterPro" id="IPR038379">
    <property type="entry name" value="SecE_sf"/>
</dbReference>
<evidence type="ECO:0000256" key="8">
    <source>
        <dbReference type="ARBA" id="ARBA00023136"/>
    </source>
</evidence>
<evidence type="ECO:0000313" key="11">
    <source>
        <dbReference type="Proteomes" id="UP000230882"/>
    </source>
</evidence>
<proteinExistence type="inferred from homology"/>
<keyword evidence="6 9" id="KW-1133">Transmembrane helix</keyword>
<evidence type="ECO:0000256" key="9">
    <source>
        <dbReference type="HAMAP-Rule" id="MF_00422"/>
    </source>
</evidence>
<keyword evidence="7 9" id="KW-0811">Translocation</keyword>
<dbReference type="GO" id="GO:0043952">
    <property type="term" value="P:protein transport by the Sec complex"/>
    <property type="evidence" value="ECO:0007669"/>
    <property type="project" value="UniProtKB-UniRule"/>
</dbReference>
<gene>
    <name evidence="9 10" type="primary">secE</name>
    <name evidence="10" type="ORF">COU02_01700</name>
</gene>
<organism evidence="10 11">
    <name type="scientific">bacterium (Candidatus Gribaldobacteria) CG10_big_fil_rev_8_21_14_0_10_37_46</name>
    <dbReference type="NCBI Taxonomy" id="2014276"/>
    <lineage>
        <taxon>Bacteria</taxon>
        <taxon>Candidatus Gribaldobacteria</taxon>
    </lineage>
</organism>
<accession>A0A2H0UVR5</accession>
<dbReference type="Proteomes" id="UP000230882">
    <property type="component" value="Unassembled WGS sequence"/>
</dbReference>
<evidence type="ECO:0000256" key="5">
    <source>
        <dbReference type="ARBA" id="ARBA00022927"/>
    </source>
</evidence>
<reference evidence="11" key="1">
    <citation type="submission" date="2017-09" db="EMBL/GenBank/DDBJ databases">
        <title>Depth-based differentiation of microbial function through sediment-hosted aquifers and enrichment of novel symbionts in the deep terrestrial subsurface.</title>
        <authorList>
            <person name="Probst A.J."/>
            <person name="Ladd B."/>
            <person name="Jarett J.K."/>
            <person name="Geller-Mcgrath D.E."/>
            <person name="Sieber C.M.K."/>
            <person name="Emerson J.B."/>
            <person name="Anantharaman K."/>
            <person name="Thomas B.C."/>
            <person name="Malmstrom R."/>
            <person name="Stieglmeier M."/>
            <person name="Klingl A."/>
            <person name="Woyke T."/>
            <person name="Ryan C.M."/>
            <person name="Banfield J.F."/>
        </authorList>
    </citation>
    <scope>NUCLEOTIDE SEQUENCE [LARGE SCALE GENOMIC DNA]</scope>
</reference>
<evidence type="ECO:0000256" key="4">
    <source>
        <dbReference type="ARBA" id="ARBA00022692"/>
    </source>
</evidence>
<dbReference type="InterPro" id="IPR001901">
    <property type="entry name" value="Translocase_SecE/Sec61-g"/>
</dbReference>
<evidence type="ECO:0000256" key="3">
    <source>
        <dbReference type="ARBA" id="ARBA00022475"/>
    </source>
</evidence>
<comment type="caution">
    <text evidence="10">The sequence shown here is derived from an EMBL/GenBank/DDBJ whole genome shotgun (WGS) entry which is preliminary data.</text>
</comment>
<keyword evidence="2 9" id="KW-0813">Transport</keyword>
<dbReference type="GO" id="GO:0008320">
    <property type="term" value="F:protein transmembrane transporter activity"/>
    <property type="evidence" value="ECO:0007669"/>
    <property type="project" value="UniProtKB-UniRule"/>
</dbReference>
<dbReference type="PANTHER" id="PTHR33910">
    <property type="entry name" value="PROTEIN TRANSLOCASE SUBUNIT SECE"/>
    <property type="match status" value="1"/>
</dbReference>
<dbReference type="GO" id="GO:0009306">
    <property type="term" value="P:protein secretion"/>
    <property type="evidence" value="ECO:0007669"/>
    <property type="project" value="UniProtKB-UniRule"/>
</dbReference>
<dbReference type="GO" id="GO:0005886">
    <property type="term" value="C:plasma membrane"/>
    <property type="evidence" value="ECO:0007669"/>
    <property type="project" value="UniProtKB-SubCell"/>
</dbReference>
<evidence type="ECO:0000256" key="2">
    <source>
        <dbReference type="ARBA" id="ARBA00022448"/>
    </source>
</evidence>
<dbReference type="Gene3D" id="1.20.5.1030">
    <property type="entry name" value="Preprotein translocase secy subunit"/>
    <property type="match status" value="1"/>
</dbReference>
<name>A0A2H0UVR5_9BACT</name>
<dbReference type="GO" id="GO:0006605">
    <property type="term" value="P:protein targeting"/>
    <property type="evidence" value="ECO:0007669"/>
    <property type="project" value="UniProtKB-UniRule"/>
</dbReference>
<keyword evidence="5 9" id="KW-0653">Protein transport</keyword>
<dbReference type="PANTHER" id="PTHR33910:SF1">
    <property type="entry name" value="PROTEIN TRANSLOCASE SUBUNIT SECE"/>
    <property type="match status" value="1"/>
</dbReference>
<feature type="transmembrane region" description="Helical" evidence="9">
    <location>
        <begin position="39"/>
        <end position="65"/>
    </location>
</feature>
<dbReference type="AlphaFoldDB" id="A0A2H0UVR5"/>
<sequence>MRITNWLKIKFQNLKLFFQGVYIEGKKVDWPSRQETIKYTLIVIGISVAVAAFLGGLDFVFMNILEKFIF</sequence>
<comment type="subcellular location">
    <subcellularLocation>
        <location evidence="9">Cell membrane</location>
        <topology evidence="9">Single-pass membrane protein</topology>
    </subcellularLocation>
    <subcellularLocation>
        <location evidence="1">Membrane</location>
    </subcellularLocation>
</comment>
<dbReference type="Pfam" id="PF00584">
    <property type="entry name" value="SecE"/>
    <property type="match status" value="1"/>
</dbReference>
<dbReference type="GO" id="GO:0065002">
    <property type="term" value="P:intracellular protein transmembrane transport"/>
    <property type="evidence" value="ECO:0007669"/>
    <property type="project" value="UniProtKB-UniRule"/>
</dbReference>
<dbReference type="NCBIfam" id="TIGR00964">
    <property type="entry name" value="secE_bact"/>
    <property type="match status" value="1"/>
</dbReference>